<organism evidence="2 3">
    <name type="scientific">Nocardiopsis tropica</name>
    <dbReference type="NCBI Taxonomy" id="109330"/>
    <lineage>
        <taxon>Bacteria</taxon>
        <taxon>Bacillati</taxon>
        <taxon>Actinomycetota</taxon>
        <taxon>Actinomycetes</taxon>
        <taxon>Streptosporangiales</taxon>
        <taxon>Nocardiopsidaceae</taxon>
        <taxon>Nocardiopsis</taxon>
    </lineage>
</organism>
<evidence type="ECO:0000259" key="1">
    <source>
        <dbReference type="Pfam" id="PF13700"/>
    </source>
</evidence>
<evidence type="ECO:0000313" key="3">
    <source>
        <dbReference type="Proteomes" id="UP001432401"/>
    </source>
</evidence>
<proteinExistence type="predicted"/>
<feature type="domain" description="DUF4158" evidence="1">
    <location>
        <begin position="22"/>
        <end position="67"/>
    </location>
</feature>
<comment type="caution">
    <text evidence="2">The sequence shown here is derived from an EMBL/GenBank/DDBJ whole genome shotgun (WGS) entry which is preliminary data.</text>
</comment>
<dbReference type="EMBL" id="JBEQNB010000002">
    <property type="protein sequence ID" value="MES0832675.1"/>
    <property type="molecule type" value="Genomic_DNA"/>
</dbReference>
<dbReference type="Proteomes" id="UP001432401">
    <property type="component" value="Unassembled WGS sequence"/>
</dbReference>
<name>A0ABV1ZNJ1_9ACTN</name>
<accession>A0ABV1ZNJ1</accession>
<dbReference type="Pfam" id="PF13700">
    <property type="entry name" value="DUF4158"/>
    <property type="match status" value="1"/>
</dbReference>
<dbReference type="RefSeq" id="WP_352982422.1">
    <property type="nucleotide sequence ID" value="NZ_JBEQNA010000001.1"/>
</dbReference>
<keyword evidence="3" id="KW-1185">Reference proteome</keyword>
<protein>
    <submittedName>
        <fullName evidence="2">DUF4158 domain-containing protein</fullName>
    </submittedName>
</protein>
<dbReference type="InterPro" id="IPR025296">
    <property type="entry name" value="DUF4158"/>
</dbReference>
<sequence length="84" mass="9282">MAVRRRSPLTPDRRLTSATQVFSEAEPAQLRAFPDTISSQELIRYFTLAPTDVGFVEHRRGAANRLGRRCNCAHCPGPGTCPPT</sequence>
<reference evidence="2 3" key="1">
    <citation type="submission" date="2024-06" db="EMBL/GenBank/DDBJ databases">
        <authorList>
            <person name="Bataeva Y.V."/>
            <person name="Grigorian L.N."/>
            <person name="Solomentsev V.I."/>
        </authorList>
    </citation>
    <scope>NUCLEOTIDE SEQUENCE [LARGE SCALE GENOMIC DNA]</scope>
    <source>
        <strain evidence="3">SCPM-O-B-12605 (RCAM04882)</strain>
    </source>
</reference>
<evidence type="ECO:0000313" key="2">
    <source>
        <dbReference type="EMBL" id="MES0832675.1"/>
    </source>
</evidence>
<gene>
    <name evidence="2" type="ORF">ABUK86_02745</name>
</gene>